<feature type="compositionally biased region" description="Basic residues" evidence="1">
    <location>
        <begin position="68"/>
        <end position="78"/>
    </location>
</feature>
<protein>
    <submittedName>
        <fullName evidence="3">Uncharacterized protein</fullName>
    </submittedName>
</protein>
<dbReference type="RefSeq" id="WP_058496744.1">
    <property type="nucleotide sequence ID" value="NZ_CAAAIU010000001.1"/>
</dbReference>
<name>A0A0W0SRX7_9GAMM</name>
<dbReference type="Proteomes" id="UP000054736">
    <property type="component" value="Unassembled WGS sequence"/>
</dbReference>
<sequence length="78" mass="8388">MNKLVLIFISLILTSSAFCMSSNKAVILEHKTEVTGADSQGRAVSGHLDNGPIIYPSKPKDSLNVASNKKKNKSTLTK</sequence>
<evidence type="ECO:0000256" key="2">
    <source>
        <dbReference type="SAM" id="SignalP"/>
    </source>
</evidence>
<proteinExistence type="predicted"/>
<reference evidence="3 4" key="1">
    <citation type="submission" date="2015-11" db="EMBL/GenBank/DDBJ databases">
        <title>Genomic analysis of 38 Legionella species identifies large and diverse effector repertoires.</title>
        <authorList>
            <person name="Burstein D."/>
            <person name="Amaro F."/>
            <person name="Zusman T."/>
            <person name="Lifshitz Z."/>
            <person name="Cohen O."/>
            <person name="Gilbert J.A."/>
            <person name="Pupko T."/>
            <person name="Shuman H.A."/>
            <person name="Segal G."/>
        </authorList>
    </citation>
    <scope>NUCLEOTIDE SEQUENCE [LARGE SCALE GENOMIC DNA]</scope>
    <source>
        <strain evidence="3 4">ATCC 700990</strain>
    </source>
</reference>
<keyword evidence="4" id="KW-1185">Reference proteome</keyword>
<accession>A0A0W0SRX7</accession>
<dbReference type="PATRIC" id="fig|1212489.4.peg.2629"/>
<evidence type="ECO:0000313" key="4">
    <source>
        <dbReference type="Proteomes" id="UP000054736"/>
    </source>
</evidence>
<comment type="caution">
    <text evidence="3">The sequence shown here is derived from an EMBL/GenBank/DDBJ whole genome shotgun (WGS) entry which is preliminary data.</text>
</comment>
<evidence type="ECO:0000313" key="3">
    <source>
        <dbReference type="EMBL" id="KTC86170.1"/>
    </source>
</evidence>
<evidence type="ECO:0000256" key="1">
    <source>
        <dbReference type="SAM" id="MobiDB-lite"/>
    </source>
</evidence>
<feature type="chain" id="PRO_5006912306" evidence="2">
    <location>
        <begin position="22"/>
        <end position="78"/>
    </location>
</feature>
<feature type="signal peptide" evidence="2">
    <location>
        <begin position="1"/>
        <end position="21"/>
    </location>
</feature>
<keyword evidence="2" id="KW-0732">Signal</keyword>
<dbReference type="OrthoDB" id="9922462at2"/>
<dbReference type="EMBL" id="LNXY01000027">
    <property type="protein sequence ID" value="KTC86170.1"/>
    <property type="molecule type" value="Genomic_DNA"/>
</dbReference>
<dbReference type="STRING" id="1212489.Ldro_2495"/>
<gene>
    <name evidence="3" type="ORF">Ldro_2495</name>
</gene>
<organism evidence="3 4">
    <name type="scientific">Legionella drozanskii LLAP-1</name>
    <dbReference type="NCBI Taxonomy" id="1212489"/>
    <lineage>
        <taxon>Bacteria</taxon>
        <taxon>Pseudomonadati</taxon>
        <taxon>Pseudomonadota</taxon>
        <taxon>Gammaproteobacteria</taxon>
        <taxon>Legionellales</taxon>
        <taxon>Legionellaceae</taxon>
        <taxon>Legionella</taxon>
    </lineage>
</organism>
<feature type="region of interest" description="Disordered" evidence="1">
    <location>
        <begin position="55"/>
        <end position="78"/>
    </location>
</feature>
<dbReference type="AlphaFoldDB" id="A0A0W0SRX7"/>